<dbReference type="Gene3D" id="1.10.287.950">
    <property type="entry name" value="Methyl-accepting chemotaxis protein"/>
    <property type="match status" value="1"/>
</dbReference>
<comment type="caution">
    <text evidence="10">The sequence shown here is derived from an EMBL/GenBank/DDBJ whole genome shotgun (WGS) entry which is preliminary data.</text>
</comment>
<keyword evidence="3 7" id="KW-0472">Membrane</keyword>
<dbReference type="Proteomes" id="UP000637695">
    <property type="component" value="Unassembled WGS sequence"/>
</dbReference>
<sequence length="610" mass="65270">MKQSPFGKWLQGVRGWRDVKAVKDRVQNLGQGLKVITIGKKLAVGFVIINVITILLGLLNLSAMQRISNYTHSVIHDQMDPVVTLLQVQQDIQEVNRDLLKVATAALGSKSANDFYAMVTEIGSDISTKELALADDLQTLSKTTLVEQDKQDWQKAADAIINLTSDTQNDLNNITNAYGGNGHQAITLASEKDLGQVQTFLTKMLTFAKQQSAGAESGSRAVYLRAAILSWLGLAVAVAVSVLVVVVLIRSVTRSLKSITRQMHDIAGSHGDLTQRLAVKSRDEMGLLSLAFNAMMDNLQRLVQRVAESADKVQSLATDISAWSEQVLSGAEEIASASQQIASAAESQSEHLHGASEQIQEMVTQLSGLRQAADVALSKAASNTRATVEEGQRAADTVEAHMQDVNAVMEGLAAQMGSLKDQAARIGKIVEVIAEIAGQSRLLALNASIEAARAGEHGKGFAVVALEVRKLADQSRSAALDIQQIVRGIQGQVEAAVATADEVRDRLSQGKVVVDTSRSAFDRIREAVDAVAAEIQQTMASIESVVAEAHAVSSRMGEVVKAAENSVANAEEVSAAIEQQTSSLQHTASAIHDLARMAEGLKEMIGQFKY</sequence>
<dbReference type="RefSeq" id="WP_188882895.1">
    <property type="nucleotide sequence ID" value="NZ_BMOY01000036.1"/>
</dbReference>
<dbReference type="Pfam" id="PF00015">
    <property type="entry name" value="MCPsignal"/>
    <property type="match status" value="1"/>
</dbReference>
<dbReference type="SMART" id="SM00283">
    <property type="entry name" value="MA"/>
    <property type="match status" value="1"/>
</dbReference>
<protein>
    <submittedName>
        <fullName evidence="10">Methyl-accepting chemotaxis protein</fullName>
    </submittedName>
</protein>
<dbReference type="PROSITE" id="PS50111">
    <property type="entry name" value="CHEMOTAXIS_TRANSDUC_2"/>
    <property type="match status" value="1"/>
</dbReference>
<dbReference type="GO" id="GO:0005886">
    <property type="term" value="C:plasma membrane"/>
    <property type="evidence" value="ECO:0007669"/>
    <property type="project" value="UniProtKB-SubCell"/>
</dbReference>
<dbReference type="AlphaFoldDB" id="A0A917KG76"/>
<dbReference type="PROSITE" id="PS50885">
    <property type="entry name" value="HAMP"/>
    <property type="match status" value="1"/>
</dbReference>
<name>A0A917KG76_9BACL</name>
<dbReference type="CDD" id="cd06225">
    <property type="entry name" value="HAMP"/>
    <property type="match status" value="1"/>
</dbReference>
<evidence type="ECO:0000256" key="5">
    <source>
        <dbReference type="ARBA" id="ARBA00029447"/>
    </source>
</evidence>
<feature type="transmembrane region" description="Helical" evidence="7">
    <location>
        <begin position="228"/>
        <end position="249"/>
    </location>
</feature>
<dbReference type="InterPro" id="IPR004090">
    <property type="entry name" value="Chemotax_Me-accpt_rcpt"/>
</dbReference>
<feature type="transmembrane region" description="Helical" evidence="7">
    <location>
        <begin position="42"/>
        <end position="61"/>
    </location>
</feature>
<keyword evidence="2" id="KW-1003">Cell membrane</keyword>
<evidence type="ECO:0000256" key="2">
    <source>
        <dbReference type="ARBA" id="ARBA00022475"/>
    </source>
</evidence>
<keyword evidence="11" id="KW-1185">Reference proteome</keyword>
<evidence type="ECO:0000259" key="8">
    <source>
        <dbReference type="PROSITE" id="PS50111"/>
    </source>
</evidence>
<evidence type="ECO:0000259" key="9">
    <source>
        <dbReference type="PROSITE" id="PS50885"/>
    </source>
</evidence>
<dbReference type="Pfam" id="PF12729">
    <property type="entry name" value="4HB_MCP_1"/>
    <property type="match status" value="1"/>
</dbReference>
<dbReference type="InterPro" id="IPR004089">
    <property type="entry name" value="MCPsignal_dom"/>
</dbReference>
<dbReference type="SUPFAM" id="SSF58104">
    <property type="entry name" value="Methyl-accepting chemotaxis protein (MCP) signaling domain"/>
    <property type="match status" value="1"/>
</dbReference>
<dbReference type="SMART" id="SM00304">
    <property type="entry name" value="HAMP"/>
    <property type="match status" value="2"/>
</dbReference>
<evidence type="ECO:0000256" key="3">
    <source>
        <dbReference type="ARBA" id="ARBA00023136"/>
    </source>
</evidence>
<keyword evidence="7" id="KW-1133">Transmembrane helix</keyword>
<proteinExistence type="inferred from homology"/>
<dbReference type="InterPro" id="IPR024478">
    <property type="entry name" value="HlyB_4HB_MCP"/>
</dbReference>
<dbReference type="GO" id="GO:0007165">
    <property type="term" value="P:signal transduction"/>
    <property type="evidence" value="ECO:0007669"/>
    <property type="project" value="UniProtKB-KW"/>
</dbReference>
<reference evidence="10" key="2">
    <citation type="submission" date="2020-09" db="EMBL/GenBank/DDBJ databases">
        <authorList>
            <person name="Sun Q."/>
            <person name="Ohkuma M."/>
        </authorList>
    </citation>
    <scope>NUCLEOTIDE SEQUENCE</scope>
    <source>
        <strain evidence="10">JCM 18487</strain>
    </source>
</reference>
<keyword evidence="7" id="KW-0812">Transmembrane</keyword>
<organism evidence="10 11">
    <name type="scientific">Alicyclobacillus cellulosilyticus</name>
    <dbReference type="NCBI Taxonomy" id="1003997"/>
    <lineage>
        <taxon>Bacteria</taxon>
        <taxon>Bacillati</taxon>
        <taxon>Bacillota</taxon>
        <taxon>Bacilli</taxon>
        <taxon>Bacillales</taxon>
        <taxon>Alicyclobacillaceae</taxon>
        <taxon>Alicyclobacillus</taxon>
    </lineage>
</organism>
<dbReference type="GO" id="GO:0004888">
    <property type="term" value="F:transmembrane signaling receptor activity"/>
    <property type="evidence" value="ECO:0007669"/>
    <property type="project" value="InterPro"/>
</dbReference>
<dbReference type="InterPro" id="IPR003660">
    <property type="entry name" value="HAMP_dom"/>
</dbReference>
<evidence type="ECO:0000256" key="4">
    <source>
        <dbReference type="ARBA" id="ARBA00023224"/>
    </source>
</evidence>
<dbReference type="Gene3D" id="6.10.340.10">
    <property type="match status" value="1"/>
</dbReference>
<evidence type="ECO:0000256" key="6">
    <source>
        <dbReference type="PROSITE-ProRule" id="PRU00284"/>
    </source>
</evidence>
<keyword evidence="4 6" id="KW-0807">Transducer</keyword>
<evidence type="ECO:0000313" key="11">
    <source>
        <dbReference type="Proteomes" id="UP000637695"/>
    </source>
</evidence>
<feature type="domain" description="HAMP" evidence="9">
    <location>
        <begin position="250"/>
        <end position="304"/>
    </location>
</feature>
<dbReference type="EMBL" id="BMOY01000036">
    <property type="protein sequence ID" value="GGJ11128.1"/>
    <property type="molecule type" value="Genomic_DNA"/>
</dbReference>
<dbReference type="PANTHER" id="PTHR32089:SF112">
    <property type="entry name" value="LYSOZYME-LIKE PROTEIN-RELATED"/>
    <property type="match status" value="1"/>
</dbReference>
<evidence type="ECO:0000256" key="1">
    <source>
        <dbReference type="ARBA" id="ARBA00004236"/>
    </source>
</evidence>
<comment type="subcellular location">
    <subcellularLocation>
        <location evidence="1">Cell membrane</location>
    </subcellularLocation>
</comment>
<dbReference type="PANTHER" id="PTHR32089">
    <property type="entry name" value="METHYL-ACCEPTING CHEMOTAXIS PROTEIN MCPB"/>
    <property type="match status" value="1"/>
</dbReference>
<evidence type="ECO:0000313" key="10">
    <source>
        <dbReference type="EMBL" id="GGJ11128.1"/>
    </source>
</evidence>
<feature type="domain" description="Methyl-accepting transducer" evidence="8">
    <location>
        <begin position="323"/>
        <end position="581"/>
    </location>
</feature>
<dbReference type="Pfam" id="PF00672">
    <property type="entry name" value="HAMP"/>
    <property type="match status" value="1"/>
</dbReference>
<accession>A0A917KG76</accession>
<dbReference type="GO" id="GO:0006935">
    <property type="term" value="P:chemotaxis"/>
    <property type="evidence" value="ECO:0007669"/>
    <property type="project" value="InterPro"/>
</dbReference>
<reference evidence="10" key="1">
    <citation type="journal article" date="2014" name="Int. J. Syst. Evol. Microbiol.">
        <title>Complete genome sequence of Corynebacterium casei LMG S-19264T (=DSM 44701T), isolated from a smear-ripened cheese.</title>
        <authorList>
            <consortium name="US DOE Joint Genome Institute (JGI-PGF)"/>
            <person name="Walter F."/>
            <person name="Albersmeier A."/>
            <person name="Kalinowski J."/>
            <person name="Ruckert C."/>
        </authorList>
    </citation>
    <scope>NUCLEOTIDE SEQUENCE</scope>
    <source>
        <strain evidence="10">JCM 18487</strain>
    </source>
</reference>
<comment type="similarity">
    <text evidence="5">Belongs to the methyl-accepting chemotaxis (MCP) protein family.</text>
</comment>
<evidence type="ECO:0000256" key="7">
    <source>
        <dbReference type="SAM" id="Phobius"/>
    </source>
</evidence>
<dbReference type="PRINTS" id="PR00260">
    <property type="entry name" value="CHEMTRNSDUCR"/>
</dbReference>
<gene>
    <name evidence="10" type="ORF">GCM10010885_20490</name>
</gene>